<evidence type="ECO:0000313" key="1">
    <source>
        <dbReference type="EMBL" id="KAF2725833.1"/>
    </source>
</evidence>
<dbReference type="CDD" id="cd02970">
    <property type="entry name" value="PRX_like2"/>
    <property type="match status" value="1"/>
</dbReference>
<dbReference type="InterPro" id="IPR032801">
    <property type="entry name" value="PXL2A/B/C"/>
</dbReference>
<evidence type="ECO:0008006" key="3">
    <source>
        <dbReference type="Google" id="ProtNLM"/>
    </source>
</evidence>
<sequence length="213" mass="22714">MASGAADQAAAPSLPDAPTLQLAGELPIQDKDGLTHRFSDLYTSPGQHLVIFIRHFFCGNCEEYIRALAAQLSPSTLGKETSLPSSIVIIGCGSPKLIADYASRTDCPYPIYADPDRKLYKVLGMGQNLAQGEKKPEYIERSTPAIVVSSILNGIKSGTGALQGGNFSQNGGEWLFETVVGGKVGVLKWAHRMANSADHAEVKDLKEVLGIKA</sequence>
<reference evidence="1" key="1">
    <citation type="journal article" date="2020" name="Stud. Mycol.">
        <title>101 Dothideomycetes genomes: a test case for predicting lifestyles and emergence of pathogens.</title>
        <authorList>
            <person name="Haridas S."/>
            <person name="Albert R."/>
            <person name="Binder M."/>
            <person name="Bloem J."/>
            <person name="Labutti K."/>
            <person name="Salamov A."/>
            <person name="Andreopoulos B."/>
            <person name="Baker S."/>
            <person name="Barry K."/>
            <person name="Bills G."/>
            <person name="Bluhm B."/>
            <person name="Cannon C."/>
            <person name="Castanera R."/>
            <person name="Culley D."/>
            <person name="Daum C."/>
            <person name="Ezra D."/>
            <person name="Gonzalez J."/>
            <person name="Henrissat B."/>
            <person name="Kuo A."/>
            <person name="Liang C."/>
            <person name="Lipzen A."/>
            <person name="Lutzoni F."/>
            <person name="Magnuson J."/>
            <person name="Mondo S."/>
            <person name="Nolan M."/>
            <person name="Ohm R."/>
            <person name="Pangilinan J."/>
            <person name="Park H.-J."/>
            <person name="Ramirez L."/>
            <person name="Alfaro M."/>
            <person name="Sun H."/>
            <person name="Tritt A."/>
            <person name="Yoshinaga Y."/>
            <person name="Zwiers L.-H."/>
            <person name="Turgeon B."/>
            <person name="Goodwin S."/>
            <person name="Spatafora J."/>
            <person name="Crous P."/>
            <person name="Grigoriev I."/>
        </authorList>
    </citation>
    <scope>NUCLEOTIDE SEQUENCE</scope>
    <source>
        <strain evidence="1">CBS 116435</strain>
    </source>
</reference>
<proteinExistence type="predicted"/>
<dbReference type="SUPFAM" id="SSF52833">
    <property type="entry name" value="Thioredoxin-like"/>
    <property type="match status" value="1"/>
</dbReference>
<dbReference type="Pfam" id="PF13911">
    <property type="entry name" value="AhpC-TSA_2"/>
    <property type="match status" value="1"/>
</dbReference>
<dbReference type="AlphaFoldDB" id="A0A9P4UUK1"/>
<dbReference type="PANTHER" id="PTHR28630">
    <property type="match status" value="1"/>
</dbReference>
<dbReference type="PANTHER" id="PTHR28630:SF3">
    <property type="entry name" value="PEROXIREDOXIN-LIKE 2C"/>
    <property type="match status" value="1"/>
</dbReference>
<gene>
    <name evidence="1" type="ORF">K431DRAFT_280559</name>
</gene>
<name>A0A9P4UUK1_9PEZI</name>
<organism evidence="1 2">
    <name type="scientific">Polychaeton citri CBS 116435</name>
    <dbReference type="NCBI Taxonomy" id="1314669"/>
    <lineage>
        <taxon>Eukaryota</taxon>
        <taxon>Fungi</taxon>
        <taxon>Dikarya</taxon>
        <taxon>Ascomycota</taxon>
        <taxon>Pezizomycotina</taxon>
        <taxon>Dothideomycetes</taxon>
        <taxon>Dothideomycetidae</taxon>
        <taxon>Capnodiales</taxon>
        <taxon>Capnodiaceae</taxon>
        <taxon>Polychaeton</taxon>
    </lineage>
</organism>
<comment type="caution">
    <text evidence="1">The sequence shown here is derived from an EMBL/GenBank/DDBJ whole genome shotgun (WGS) entry which is preliminary data.</text>
</comment>
<protein>
    <recommendedName>
        <fullName evidence="3">AhpC/TSA antioxidant enzyme-domain-containing protein</fullName>
    </recommendedName>
</protein>
<keyword evidence="2" id="KW-1185">Reference proteome</keyword>
<dbReference type="Proteomes" id="UP000799441">
    <property type="component" value="Unassembled WGS sequence"/>
</dbReference>
<dbReference type="InterPro" id="IPR036249">
    <property type="entry name" value="Thioredoxin-like_sf"/>
</dbReference>
<accession>A0A9P4UUK1</accession>
<dbReference type="EMBL" id="MU003766">
    <property type="protein sequence ID" value="KAF2725833.1"/>
    <property type="molecule type" value="Genomic_DNA"/>
</dbReference>
<dbReference type="Gene3D" id="3.40.30.10">
    <property type="entry name" value="Glutaredoxin"/>
    <property type="match status" value="1"/>
</dbReference>
<dbReference type="OrthoDB" id="40334at2759"/>
<evidence type="ECO:0000313" key="2">
    <source>
        <dbReference type="Proteomes" id="UP000799441"/>
    </source>
</evidence>